<evidence type="ECO:0000256" key="1">
    <source>
        <dbReference type="ARBA" id="ARBA00022729"/>
    </source>
</evidence>
<dbReference type="KEGG" id="gsn:YC6258_02657"/>
<organism evidence="2 3">
    <name type="scientific">Gynuella sunshinyii YC6258</name>
    <dbReference type="NCBI Taxonomy" id="1445510"/>
    <lineage>
        <taxon>Bacteria</taxon>
        <taxon>Pseudomonadati</taxon>
        <taxon>Pseudomonadota</taxon>
        <taxon>Gammaproteobacteria</taxon>
        <taxon>Oceanospirillales</taxon>
        <taxon>Saccharospirillaceae</taxon>
        <taxon>Gynuella</taxon>
    </lineage>
</organism>
<dbReference type="Gene3D" id="3.40.190.170">
    <property type="entry name" value="Bacterial extracellular solute-binding protein, family 7"/>
    <property type="match status" value="1"/>
</dbReference>
<dbReference type="InterPro" id="IPR018389">
    <property type="entry name" value="DctP_fam"/>
</dbReference>
<evidence type="ECO:0000313" key="3">
    <source>
        <dbReference type="Proteomes" id="UP000032266"/>
    </source>
</evidence>
<dbReference type="HOGENOM" id="CLU_036176_6_0_6"/>
<dbReference type="PANTHER" id="PTHR33376">
    <property type="match status" value="1"/>
</dbReference>
<name>A0A0C5V5I2_9GAMM</name>
<dbReference type="PANTHER" id="PTHR33376:SF4">
    <property type="entry name" value="SIALIC ACID-BINDING PERIPLASMIC PROTEIN SIAP"/>
    <property type="match status" value="1"/>
</dbReference>
<reference evidence="2 3" key="1">
    <citation type="submission" date="2014-01" db="EMBL/GenBank/DDBJ databases">
        <title>Full genme sequencing of cellulolytic bacterium Gynuella sunshinyii YC6258T gen. nov., sp. nov.</title>
        <authorList>
            <person name="Khan H."/>
            <person name="Chung E.J."/>
            <person name="Chung Y.R."/>
        </authorList>
    </citation>
    <scope>NUCLEOTIDE SEQUENCE [LARGE SCALE GENOMIC DNA]</scope>
    <source>
        <strain evidence="2 3">YC6258</strain>
    </source>
</reference>
<evidence type="ECO:0000313" key="2">
    <source>
        <dbReference type="EMBL" id="AJQ94695.1"/>
    </source>
</evidence>
<protein>
    <submittedName>
        <fullName evidence="2">TRAP-type C4-dicarboxylate transport system, periplasmic component</fullName>
    </submittedName>
</protein>
<dbReference type="STRING" id="1445510.YC6258_02657"/>
<accession>A0A0C5V5I2</accession>
<gene>
    <name evidence="2" type="ORF">YC6258_02657</name>
</gene>
<dbReference type="InterPro" id="IPR038404">
    <property type="entry name" value="TRAP_DctP_sf"/>
</dbReference>
<sequence length="340" mass="38142">MAFISLSYEYENMIYMIRLIYLLLLSLLLSVSAFGTTIKIATAYPEGTEVVKSLRALDAELRQQTDNRIKLKIYPAGVMGSDEAIRRKMMIGQLDATVSQSSAWTKEFPGLRVYGLPFFFDNFDQVLKARTDFDADILRLAEDSRFKAIGLIDGGMAYAMTQEPVVNLDQLQRQKLWLPADPALLYYASEFNLKAIDLNLSEITTSLQTGSIDGLIAPPAAVITLQWHHSLKYLTNVPVVYSFGVFVISQRSLESLSEQDRTVMMNLTKASLSTLDNIMVRQNSQALAALDKLGITILEPTDSEVQTLKAQAKIIWKRVIEQGLIPEKLFTNLRTMTHGD</sequence>
<dbReference type="NCBIfam" id="NF037995">
    <property type="entry name" value="TRAP_S1"/>
    <property type="match status" value="1"/>
</dbReference>
<dbReference type="Pfam" id="PF03480">
    <property type="entry name" value="DctP"/>
    <property type="match status" value="1"/>
</dbReference>
<dbReference type="AlphaFoldDB" id="A0A0C5V5I2"/>
<proteinExistence type="predicted"/>
<dbReference type="GO" id="GO:0055085">
    <property type="term" value="P:transmembrane transport"/>
    <property type="evidence" value="ECO:0007669"/>
    <property type="project" value="InterPro"/>
</dbReference>
<keyword evidence="1" id="KW-0732">Signal</keyword>
<keyword evidence="3" id="KW-1185">Reference proteome</keyword>
<dbReference type="Proteomes" id="UP000032266">
    <property type="component" value="Chromosome"/>
</dbReference>
<dbReference type="EMBL" id="CP007142">
    <property type="protein sequence ID" value="AJQ94695.1"/>
    <property type="molecule type" value="Genomic_DNA"/>
</dbReference>
<dbReference type="OrthoDB" id="5670809at2"/>